<gene>
    <name evidence="2" type="ORF">CTOB1V02_LOCUS11015</name>
</gene>
<dbReference type="EMBL" id="OB665803">
    <property type="protein sequence ID" value="CAD7233192.1"/>
    <property type="molecule type" value="Genomic_DNA"/>
</dbReference>
<sequence>MRNGQAIDLPRVHGWRAGAGAGAEGGGCPAPAQSSTSATTSELLVRDIESSADDEADSLQAGAKDAESKNSLWYRDSGNGPEIVFSDGTSVVYHWQKYGEINLPLLQANAPALLHATLLDEEAVKGNSTRWRHKQPVITCQNGRFKSGMDPVIDM</sequence>
<feature type="region of interest" description="Disordered" evidence="1">
    <location>
        <begin position="16"/>
        <end position="68"/>
    </location>
</feature>
<proteinExistence type="predicted"/>
<organism evidence="2">
    <name type="scientific">Cyprideis torosa</name>
    <dbReference type="NCBI Taxonomy" id="163714"/>
    <lineage>
        <taxon>Eukaryota</taxon>
        <taxon>Metazoa</taxon>
        <taxon>Ecdysozoa</taxon>
        <taxon>Arthropoda</taxon>
        <taxon>Crustacea</taxon>
        <taxon>Oligostraca</taxon>
        <taxon>Ostracoda</taxon>
        <taxon>Podocopa</taxon>
        <taxon>Podocopida</taxon>
        <taxon>Cytherocopina</taxon>
        <taxon>Cytheroidea</taxon>
        <taxon>Cytherideidae</taxon>
        <taxon>Cyprideis</taxon>
    </lineage>
</organism>
<dbReference type="AlphaFoldDB" id="A0A7R8WRI8"/>
<feature type="compositionally biased region" description="Gly residues" evidence="1">
    <location>
        <begin position="17"/>
        <end position="28"/>
    </location>
</feature>
<feature type="compositionally biased region" description="Low complexity" evidence="1">
    <location>
        <begin position="29"/>
        <end position="41"/>
    </location>
</feature>
<evidence type="ECO:0000256" key="1">
    <source>
        <dbReference type="SAM" id="MobiDB-lite"/>
    </source>
</evidence>
<accession>A0A7R8WRI8</accession>
<evidence type="ECO:0000313" key="2">
    <source>
        <dbReference type="EMBL" id="CAD7233192.1"/>
    </source>
</evidence>
<name>A0A7R8WRI8_9CRUS</name>
<reference evidence="2" key="1">
    <citation type="submission" date="2020-11" db="EMBL/GenBank/DDBJ databases">
        <authorList>
            <person name="Tran Van P."/>
        </authorList>
    </citation>
    <scope>NUCLEOTIDE SEQUENCE</scope>
</reference>
<protein>
    <submittedName>
        <fullName evidence="2">Uncharacterized protein</fullName>
    </submittedName>
</protein>